<keyword evidence="3" id="KW-1185">Reference proteome</keyword>
<dbReference type="Pfam" id="PF12013">
    <property type="entry name" value="OrsD"/>
    <property type="match status" value="1"/>
</dbReference>
<evidence type="ECO:0000313" key="2">
    <source>
        <dbReference type="EMBL" id="OBT97559.1"/>
    </source>
</evidence>
<feature type="compositionally biased region" description="Acidic residues" evidence="1">
    <location>
        <begin position="236"/>
        <end position="253"/>
    </location>
</feature>
<proteinExistence type="predicted"/>
<dbReference type="EMBL" id="KV460221">
    <property type="protein sequence ID" value="OBT97559.1"/>
    <property type="molecule type" value="Genomic_DNA"/>
</dbReference>
<sequence length="293" mass="33216">MWNGVIEEVISTSYQPNGHEQERKMSNQQGLLVGGDTSRTAQQVQAALERFFIMNEEYNKVICIGEGCRKAIKAQAVQRHLQRRHNVEGVLSKRIADVIGEEVGWRWRPSNKRLPVNGLGPQKGLEVFKRFQCRFCNELPARTVEEVEHHLYEMHRETEGHIWDEVPGIVEVAEEAAPAEKDAVEEAAPAEETAMDDAAAEEAAMDDAAAEEAAMDDAAAEEDTAREMDPKKIPDDVTEDSESWSEEEGQEEGEGCKEKENFEGWEGDCFGWRWREAEQAGWDEMAEDWVVMY</sequence>
<evidence type="ECO:0000256" key="1">
    <source>
        <dbReference type="SAM" id="MobiDB-lite"/>
    </source>
</evidence>
<protein>
    <submittedName>
        <fullName evidence="2">Uncharacterized protein</fullName>
    </submittedName>
</protein>
<feature type="region of interest" description="Disordered" evidence="1">
    <location>
        <begin position="176"/>
        <end position="264"/>
    </location>
</feature>
<accession>A0A1B8GNZ1</accession>
<reference evidence="3" key="2">
    <citation type="journal article" date="2018" name="Nat. Commun.">
        <title>Extreme sensitivity to ultraviolet light in the fungal pathogen causing white-nose syndrome of bats.</title>
        <authorList>
            <person name="Palmer J.M."/>
            <person name="Drees K.P."/>
            <person name="Foster J.T."/>
            <person name="Lindner D.L."/>
        </authorList>
    </citation>
    <scope>NUCLEOTIDE SEQUENCE [LARGE SCALE GENOMIC DNA]</scope>
    <source>
        <strain evidence="3">UAMH 10579</strain>
    </source>
</reference>
<feature type="compositionally biased region" description="Basic and acidic residues" evidence="1">
    <location>
        <begin position="223"/>
        <end position="235"/>
    </location>
</feature>
<dbReference type="InterPro" id="IPR022698">
    <property type="entry name" value="OrsD"/>
</dbReference>
<dbReference type="AlphaFoldDB" id="A0A1B8GNZ1"/>
<reference evidence="2 3" key="1">
    <citation type="submission" date="2016-03" db="EMBL/GenBank/DDBJ databases">
        <title>Comparative genomics of Pseudogymnoascus destructans, the fungus causing white-nose syndrome of bats.</title>
        <authorList>
            <person name="Palmer J.M."/>
            <person name="Drees K.P."/>
            <person name="Foster J.T."/>
            <person name="Lindner D.L."/>
        </authorList>
    </citation>
    <scope>NUCLEOTIDE SEQUENCE [LARGE SCALE GENOMIC DNA]</scope>
    <source>
        <strain evidence="2 3">UAMH 10579</strain>
    </source>
</reference>
<feature type="compositionally biased region" description="Acidic residues" evidence="1">
    <location>
        <begin position="185"/>
        <end position="222"/>
    </location>
</feature>
<evidence type="ECO:0000313" key="3">
    <source>
        <dbReference type="Proteomes" id="UP000091956"/>
    </source>
</evidence>
<name>A0A1B8GNZ1_9PEZI</name>
<organism evidence="2 3">
    <name type="scientific">Pseudogymnoascus verrucosus</name>
    <dbReference type="NCBI Taxonomy" id="342668"/>
    <lineage>
        <taxon>Eukaryota</taxon>
        <taxon>Fungi</taxon>
        <taxon>Dikarya</taxon>
        <taxon>Ascomycota</taxon>
        <taxon>Pezizomycotina</taxon>
        <taxon>Leotiomycetes</taxon>
        <taxon>Thelebolales</taxon>
        <taxon>Thelebolaceae</taxon>
        <taxon>Pseudogymnoascus</taxon>
    </lineage>
</organism>
<dbReference type="OrthoDB" id="3440118at2759"/>
<gene>
    <name evidence="2" type="ORF">VE01_04455</name>
</gene>
<dbReference type="Proteomes" id="UP000091956">
    <property type="component" value="Unassembled WGS sequence"/>
</dbReference>
<dbReference type="RefSeq" id="XP_018131292.1">
    <property type="nucleotide sequence ID" value="XM_018273929.1"/>
</dbReference>
<dbReference type="GeneID" id="28837841"/>